<dbReference type="GO" id="GO:0035879">
    <property type="term" value="P:plasma membrane lactate transport"/>
    <property type="evidence" value="ECO:0007669"/>
    <property type="project" value="TreeGrafter"/>
</dbReference>
<feature type="transmembrane region" description="Helical" evidence="6">
    <location>
        <begin position="339"/>
        <end position="362"/>
    </location>
</feature>
<evidence type="ECO:0000256" key="5">
    <source>
        <dbReference type="SAM" id="MobiDB-lite"/>
    </source>
</evidence>
<feature type="transmembrane region" description="Helical" evidence="6">
    <location>
        <begin position="69"/>
        <end position="91"/>
    </location>
</feature>
<dbReference type="EMBL" id="JAACJM010000085">
    <property type="protein sequence ID" value="KAF5348735.1"/>
    <property type="molecule type" value="Genomic_DNA"/>
</dbReference>
<sequence length="547" mass="60395">MTLNLPRIPSRRHSRLTNPYHAIHNLTLLQQALFWSGWLAWISDSYDFFCVSLTVLRLNDQFGQDTHSLTTAITLTLLLRPVGATIFGVLSDRYGRKWPLVSALVIISALQIGTGFVNTFHGFLAVRSLFGIGDCSWLESSNEADNVSLLKSSAMGGVWACALQVSLWVAMLIQNYRDWPVLPLWNLCLCLLAVYTPLDIQADTQVQFLFKMHAFYSSQLAEQLVASVVNLFLVPKVPQTWRTIYWVGAGITAFAAICRALLPESKVFTRSRKVAQGAELSPSAETRIFMRSLKQMWKDHWKLWVYAVVLMSGMNFLAHGSQDLYTTFMENSKGFSSDLATKANIIGETGAVIGALFGGFVSQFLGRRITLIVACLWCCAFIPLWIIPDDWSALTVGAFFFQAGVNIAWGTIAVHLNELAPPAFRGLFPGTVYQLGNMASAAAAQIEATAGLSIRLTVNGQDQPDYGKIQAIVAAASCGLVILSCISSLFTFDEDIRRSLTDEKTAIEEGTIIKPPDPDRALKVPTQEHKSLDQDSEKGEIAHIENN</sequence>
<dbReference type="GO" id="GO:0005886">
    <property type="term" value="C:plasma membrane"/>
    <property type="evidence" value="ECO:0007669"/>
    <property type="project" value="TreeGrafter"/>
</dbReference>
<keyword evidence="9" id="KW-1185">Reference proteome</keyword>
<dbReference type="InterPro" id="IPR005828">
    <property type="entry name" value="MFS_sugar_transport-like"/>
</dbReference>
<evidence type="ECO:0000256" key="6">
    <source>
        <dbReference type="SAM" id="Phobius"/>
    </source>
</evidence>
<keyword evidence="2 6" id="KW-0812">Transmembrane</keyword>
<dbReference type="OrthoDB" id="5296287at2759"/>
<dbReference type="InterPro" id="IPR011701">
    <property type="entry name" value="MFS"/>
</dbReference>
<evidence type="ECO:0000256" key="1">
    <source>
        <dbReference type="ARBA" id="ARBA00004141"/>
    </source>
</evidence>
<reference evidence="8 9" key="1">
    <citation type="journal article" date="2020" name="ISME J.">
        <title>Uncovering the hidden diversity of litter-decomposition mechanisms in mushroom-forming fungi.</title>
        <authorList>
            <person name="Floudas D."/>
            <person name="Bentzer J."/>
            <person name="Ahren D."/>
            <person name="Johansson T."/>
            <person name="Persson P."/>
            <person name="Tunlid A."/>
        </authorList>
    </citation>
    <scope>NUCLEOTIDE SEQUENCE [LARGE SCALE GENOMIC DNA]</scope>
    <source>
        <strain evidence="8 9">CBS 291.85</strain>
    </source>
</reference>
<evidence type="ECO:0000256" key="3">
    <source>
        <dbReference type="ARBA" id="ARBA00022989"/>
    </source>
</evidence>
<dbReference type="AlphaFoldDB" id="A0A8H5CVM9"/>
<comment type="subcellular location">
    <subcellularLocation>
        <location evidence="1">Membrane</location>
        <topology evidence="1">Multi-pass membrane protein</topology>
    </subcellularLocation>
</comment>
<dbReference type="Pfam" id="PF07690">
    <property type="entry name" value="MFS_1"/>
    <property type="match status" value="1"/>
</dbReference>
<comment type="caution">
    <text evidence="8">The sequence shown here is derived from an EMBL/GenBank/DDBJ whole genome shotgun (WGS) entry which is preliminary data.</text>
</comment>
<feature type="transmembrane region" description="Helical" evidence="6">
    <location>
        <begin position="369"/>
        <end position="387"/>
    </location>
</feature>
<evidence type="ECO:0000313" key="8">
    <source>
        <dbReference type="EMBL" id="KAF5348735.1"/>
    </source>
</evidence>
<protein>
    <recommendedName>
        <fullName evidence="7">Major facilitator superfamily (MFS) profile domain-containing protein</fullName>
    </recommendedName>
</protein>
<feature type="transmembrane region" description="Helical" evidence="6">
    <location>
        <begin position="180"/>
        <end position="198"/>
    </location>
</feature>
<feature type="transmembrane region" description="Helical" evidence="6">
    <location>
        <begin position="154"/>
        <end position="173"/>
    </location>
</feature>
<proteinExistence type="predicted"/>
<dbReference type="PROSITE" id="PS50850">
    <property type="entry name" value="MFS"/>
    <property type="match status" value="1"/>
</dbReference>
<evidence type="ECO:0000256" key="4">
    <source>
        <dbReference type="ARBA" id="ARBA00023136"/>
    </source>
</evidence>
<dbReference type="InterPro" id="IPR020846">
    <property type="entry name" value="MFS_dom"/>
</dbReference>
<feature type="transmembrane region" description="Helical" evidence="6">
    <location>
        <begin position="98"/>
        <end position="120"/>
    </location>
</feature>
<name>A0A8H5CVM9_9AGAR</name>
<dbReference type="PANTHER" id="PTHR23508:SF10">
    <property type="entry name" value="CARBOXYLIC ACID TRANSPORTER PROTEIN HOMOLOG"/>
    <property type="match status" value="1"/>
</dbReference>
<accession>A0A8H5CVM9</accession>
<feature type="region of interest" description="Disordered" evidence="5">
    <location>
        <begin position="512"/>
        <end position="547"/>
    </location>
</feature>
<gene>
    <name evidence="8" type="ORF">D9758_006811</name>
</gene>
<feature type="transmembrane region" description="Helical" evidence="6">
    <location>
        <begin position="243"/>
        <end position="262"/>
    </location>
</feature>
<organism evidence="8 9">
    <name type="scientific">Tetrapyrgos nigripes</name>
    <dbReference type="NCBI Taxonomy" id="182062"/>
    <lineage>
        <taxon>Eukaryota</taxon>
        <taxon>Fungi</taxon>
        <taxon>Dikarya</taxon>
        <taxon>Basidiomycota</taxon>
        <taxon>Agaricomycotina</taxon>
        <taxon>Agaricomycetes</taxon>
        <taxon>Agaricomycetidae</taxon>
        <taxon>Agaricales</taxon>
        <taxon>Marasmiineae</taxon>
        <taxon>Marasmiaceae</taxon>
        <taxon>Tetrapyrgos</taxon>
    </lineage>
</organism>
<evidence type="ECO:0000313" key="9">
    <source>
        <dbReference type="Proteomes" id="UP000559256"/>
    </source>
</evidence>
<keyword evidence="4 6" id="KW-0472">Membrane</keyword>
<dbReference type="SUPFAM" id="SSF103473">
    <property type="entry name" value="MFS general substrate transporter"/>
    <property type="match status" value="2"/>
</dbReference>
<feature type="transmembrane region" description="Helical" evidence="6">
    <location>
        <begin position="469"/>
        <end position="492"/>
    </location>
</feature>
<dbReference type="InterPro" id="IPR036259">
    <property type="entry name" value="MFS_trans_sf"/>
</dbReference>
<feature type="transmembrane region" description="Helical" evidence="6">
    <location>
        <begin position="301"/>
        <end position="319"/>
    </location>
</feature>
<keyword evidence="3 6" id="KW-1133">Transmembrane helix</keyword>
<feature type="transmembrane region" description="Helical" evidence="6">
    <location>
        <begin position="21"/>
        <end position="42"/>
    </location>
</feature>
<dbReference type="PANTHER" id="PTHR23508">
    <property type="entry name" value="CARBOXYLIC ACID TRANSPORTER PROTEIN HOMOLOG"/>
    <property type="match status" value="1"/>
</dbReference>
<dbReference type="Pfam" id="PF00083">
    <property type="entry name" value="Sugar_tr"/>
    <property type="match status" value="1"/>
</dbReference>
<dbReference type="Proteomes" id="UP000559256">
    <property type="component" value="Unassembled WGS sequence"/>
</dbReference>
<evidence type="ECO:0000259" key="7">
    <source>
        <dbReference type="PROSITE" id="PS50850"/>
    </source>
</evidence>
<dbReference type="GO" id="GO:0015355">
    <property type="term" value="F:secondary active monocarboxylate transmembrane transporter activity"/>
    <property type="evidence" value="ECO:0007669"/>
    <property type="project" value="TreeGrafter"/>
</dbReference>
<dbReference type="Gene3D" id="1.20.1250.20">
    <property type="entry name" value="MFS general substrate transporter like domains"/>
    <property type="match status" value="2"/>
</dbReference>
<feature type="domain" description="Major facilitator superfamily (MFS) profile" evidence="7">
    <location>
        <begin position="33"/>
        <end position="496"/>
    </location>
</feature>
<evidence type="ECO:0000256" key="2">
    <source>
        <dbReference type="ARBA" id="ARBA00022692"/>
    </source>
</evidence>
<feature type="compositionally biased region" description="Basic and acidic residues" evidence="5">
    <location>
        <begin position="516"/>
        <end position="547"/>
    </location>
</feature>